<name>A0A117QCA5_STRCK</name>
<evidence type="ECO:0000313" key="2">
    <source>
        <dbReference type="EMBL" id="KUN20472.1"/>
    </source>
</evidence>
<dbReference type="EMBL" id="LMWP01000035">
    <property type="protein sequence ID" value="KUN20472.1"/>
    <property type="molecule type" value="Genomic_DNA"/>
</dbReference>
<evidence type="ECO:0000313" key="3">
    <source>
        <dbReference type="Proteomes" id="UP000053398"/>
    </source>
</evidence>
<keyword evidence="3" id="KW-1185">Reference proteome</keyword>
<keyword evidence="1" id="KW-1133">Transmembrane helix</keyword>
<comment type="caution">
    <text evidence="2">The sequence shown here is derived from an EMBL/GenBank/DDBJ whole genome shotgun (WGS) entry which is preliminary data.</text>
</comment>
<feature type="transmembrane region" description="Helical" evidence="1">
    <location>
        <begin position="12"/>
        <end position="32"/>
    </location>
</feature>
<protein>
    <submittedName>
        <fullName evidence="2">Uncharacterized protein</fullName>
    </submittedName>
</protein>
<proteinExistence type="predicted"/>
<gene>
    <name evidence="2" type="ORF">AQJ11_29850</name>
</gene>
<keyword evidence="1" id="KW-0812">Transmembrane</keyword>
<evidence type="ECO:0000256" key="1">
    <source>
        <dbReference type="SAM" id="Phobius"/>
    </source>
</evidence>
<reference evidence="2 3" key="1">
    <citation type="submission" date="2015-10" db="EMBL/GenBank/DDBJ databases">
        <title>Draft genome sequence of Streptomyces corchorusii DSM 40340, type strain for the species Streptomyces corchorusii.</title>
        <authorList>
            <person name="Ruckert C."/>
            <person name="Winkler A."/>
            <person name="Kalinowski J."/>
            <person name="Kampfer P."/>
            <person name="Glaeser S."/>
        </authorList>
    </citation>
    <scope>NUCLEOTIDE SEQUENCE [LARGE SCALE GENOMIC DNA]</scope>
    <source>
        <strain evidence="2 3">DSM 40340</strain>
    </source>
</reference>
<accession>A0A117QCA5</accession>
<dbReference type="AlphaFoldDB" id="A0A117QCA5"/>
<keyword evidence="1" id="KW-0472">Membrane</keyword>
<dbReference type="Proteomes" id="UP000053398">
    <property type="component" value="Unassembled WGS sequence"/>
</dbReference>
<organism evidence="2 3">
    <name type="scientific">Streptomyces corchorusii</name>
    <name type="common">Streptomyces chibaensis</name>
    <dbReference type="NCBI Taxonomy" id="1903"/>
    <lineage>
        <taxon>Bacteria</taxon>
        <taxon>Bacillati</taxon>
        <taxon>Actinomycetota</taxon>
        <taxon>Actinomycetes</taxon>
        <taxon>Kitasatosporales</taxon>
        <taxon>Streptomycetaceae</taxon>
        <taxon>Streptomyces</taxon>
    </lineage>
</organism>
<sequence>MPGRMVTLPEVAGGLVCSVGLALAGFALGSPIPDVDRWLLPLVGLIVTVSLIPLAASPYRGGRRTKAEEVRG</sequence>
<feature type="transmembrane region" description="Helical" evidence="1">
    <location>
        <begin position="38"/>
        <end position="56"/>
    </location>
</feature>